<feature type="region of interest" description="Disordered" evidence="4">
    <location>
        <begin position="205"/>
        <end position="235"/>
    </location>
</feature>
<evidence type="ECO:0000256" key="4">
    <source>
        <dbReference type="SAM" id="MobiDB-lite"/>
    </source>
</evidence>
<dbReference type="Gene3D" id="2.40.100.10">
    <property type="entry name" value="Cyclophilin-like"/>
    <property type="match status" value="1"/>
</dbReference>
<dbReference type="GO" id="GO:0003755">
    <property type="term" value="F:peptidyl-prolyl cis-trans isomerase activity"/>
    <property type="evidence" value="ECO:0007669"/>
    <property type="project" value="UniProtKB-EC"/>
</dbReference>
<comment type="function">
    <text evidence="3">PPIases accelerate the folding of proteins. It catalyzes the cis-trans isomerization of proline imidic peptide bonds in oligopeptides.</text>
</comment>
<dbReference type="EC" id="5.2.1.8" evidence="3"/>
<name>A0ABW3H6M7_9SPHN</name>
<dbReference type="InterPro" id="IPR002130">
    <property type="entry name" value="Cyclophilin-type_PPIase_dom"/>
</dbReference>
<dbReference type="RefSeq" id="WP_264944081.1">
    <property type="nucleotide sequence ID" value="NZ_JAPDRA010000004.1"/>
</dbReference>
<evidence type="ECO:0000256" key="3">
    <source>
        <dbReference type="RuleBase" id="RU363019"/>
    </source>
</evidence>
<feature type="signal peptide" evidence="3">
    <location>
        <begin position="1"/>
        <end position="21"/>
    </location>
</feature>
<dbReference type="PRINTS" id="PR00153">
    <property type="entry name" value="CSAPPISMRASE"/>
</dbReference>
<comment type="catalytic activity">
    <reaction evidence="3">
        <text>[protein]-peptidylproline (omega=180) = [protein]-peptidylproline (omega=0)</text>
        <dbReference type="Rhea" id="RHEA:16237"/>
        <dbReference type="Rhea" id="RHEA-COMP:10747"/>
        <dbReference type="Rhea" id="RHEA-COMP:10748"/>
        <dbReference type="ChEBI" id="CHEBI:83833"/>
        <dbReference type="ChEBI" id="CHEBI:83834"/>
        <dbReference type="EC" id="5.2.1.8"/>
    </reaction>
</comment>
<evidence type="ECO:0000256" key="1">
    <source>
        <dbReference type="ARBA" id="ARBA00023110"/>
    </source>
</evidence>
<organism evidence="6 7">
    <name type="scientific">Sphingomonas canadensis</name>
    <dbReference type="NCBI Taxonomy" id="1219257"/>
    <lineage>
        <taxon>Bacteria</taxon>
        <taxon>Pseudomonadati</taxon>
        <taxon>Pseudomonadota</taxon>
        <taxon>Alphaproteobacteria</taxon>
        <taxon>Sphingomonadales</taxon>
        <taxon>Sphingomonadaceae</taxon>
        <taxon>Sphingomonas</taxon>
    </lineage>
</organism>
<dbReference type="PANTHER" id="PTHR45625:SF4">
    <property type="entry name" value="PEPTIDYLPROLYL ISOMERASE DOMAIN AND WD REPEAT-CONTAINING PROTEIN 1"/>
    <property type="match status" value="1"/>
</dbReference>
<keyword evidence="1 3" id="KW-0697">Rotamase</keyword>
<dbReference type="InterPro" id="IPR029000">
    <property type="entry name" value="Cyclophilin-like_dom_sf"/>
</dbReference>
<dbReference type="CDD" id="cd00317">
    <property type="entry name" value="cyclophilin"/>
    <property type="match status" value="1"/>
</dbReference>
<dbReference type="PANTHER" id="PTHR45625">
    <property type="entry name" value="PEPTIDYL-PROLYL CIS-TRANS ISOMERASE-RELATED"/>
    <property type="match status" value="1"/>
</dbReference>
<evidence type="ECO:0000256" key="2">
    <source>
        <dbReference type="ARBA" id="ARBA00023235"/>
    </source>
</evidence>
<keyword evidence="7" id="KW-1185">Reference proteome</keyword>
<feature type="region of interest" description="Disordered" evidence="4">
    <location>
        <begin position="104"/>
        <end position="126"/>
    </location>
</feature>
<dbReference type="InterPro" id="IPR044666">
    <property type="entry name" value="Cyclophilin_A-like"/>
</dbReference>
<proteinExistence type="inferred from homology"/>
<reference evidence="7" key="1">
    <citation type="journal article" date="2019" name="Int. J. Syst. Evol. Microbiol.">
        <title>The Global Catalogue of Microorganisms (GCM) 10K type strain sequencing project: providing services to taxonomists for standard genome sequencing and annotation.</title>
        <authorList>
            <consortium name="The Broad Institute Genomics Platform"/>
            <consortium name="The Broad Institute Genome Sequencing Center for Infectious Disease"/>
            <person name="Wu L."/>
            <person name="Ma J."/>
        </authorList>
    </citation>
    <scope>NUCLEOTIDE SEQUENCE [LARGE SCALE GENOMIC DNA]</scope>
    <source>
        <strain evidence="7">CCUG 62982</strain>
    </source>
</reference>
<protein>
    <recommendedName>
        <fullName evidence="3">Peptidyl-prolyl cis-trans isomerase</fullName>
        <shortName evidence="3">PPIase</shortName>
        <ecNumber evidence="3">5.2.1.8</ecNumber>
    </recommendedName>
</protein>
<feature type="chain" id="PRO_5045004108" description="Peptidyl-prolyl cis-trans isomerase" evidence="3">
    <location>
        <begin position="22"/>
        <end position="235"/>
    </location>
</feature>
<feature type="region of interest" description="Disordered" evidence="4">
    <location>
        <begin position="18"/>
        <end position="53"/>
    </location>
</feature>
<gene>
    <name evidence="6" type="ORF">ACFQ1E_10725</name>
</gene>
<keyword evidence="2 3" id="KW-0413">Isomerase</keyword>
<dbReference type="Proteomes" id="UP001596977">
    <property type="component" value="Unassembled WGS sequence"/>
</dbReference>
<feature type="domain" description="PPIase cyclophilin-type" evidence="5">
    <location>
        <begin position="65"/>
        <end position="223"/>
    </location>
</feature>
<keyword evidence="3" id="KW-0732">Signal</keyword>
<comment type="similarity">
    <text evidence="3">Belongs to the cyclophilin-type PPIase family.</text>
</comment>
<evidence type="ECO:0000313" key="7">
    <source>
        <dbReference type="Proteomes" id="UP001596977"/>
    </source>
</evidence>
<evidence type="ECO:0000313" key="6">
    <source>
        <dbReference type="EMBL" id="MFD0946812.1"/>
    </source>
</evidence>
<sequence>MRFVAALAALAALFSAAPASAQKEQPKPEPFRADAVAADRTSDPASTVPNDDPENVWVLDLSSGGRVLVRLRPDVAPKHVERIKTLTRSHFYDGIKFHRVIDEPESMAQGGDPKGDGTGGSDLPDLPSEFSTLPHVRGTVSAARTRDPNSANSQFFIMLGPKLAFDQNYTVFGRVISGMQWVDKIARGEPPANPTRIIHAYIAADNPPPYAPEAPKTVLPPGEKEITLPPGPSGS</sequence>
<dbReference type="SUPFAM" id="SSF50891">
    <property type="entry name" value="Cyclophilin-like"/>
    <property type="match status" value="1"/>
</dbReference>
<accession>A0ABW3H6M7</accession>
<dbReference type="PROSITE" id="PS50072">
    <property type="entry name" value="CSA_PPIASE_2"/>
    <property type="match status" value="1"/>
</dbReference>
<dbReference type="EMBL" id="JBHTJG010000004">
    <property type="protein sequence ID" value="MFD0946812.1"/>
    <property type="molecule type" value="Genomic_DNA"/>
</dbReference>
<evidence type="ECO:0000259" key="5">
    <source>
        <dbReference type="PROSITE" id="PS50072"/>
    </source>
</evidence>
<comment type="caution">
    <text evidence="6">The sequence shown here is derived from an EMBL/GenBank/DDBJ whole genome shotgun (WGS) entry which is preliminary data.</text>
</comment>
<dbReference type="Pfam" id="PF00160">
    <property type="entry name" value="Pro_isomerase"/>
    <property type="match status" value="1"/>
</dbReference>